<organism evidence="1 2">
    <name type="scientific">Pseudothauera rhizosphaerae</name>
    <dbReference type="NCBI Taxonomy" id="2565932"/>
    <lineage>
        <taxon>Bacteria</taxon>
        <taxon>Pseudomonadati</taxon>
        <taxon>Pseudomonadota</taxon>
        <taxon>Betaproteobacteria</taxon>
        <taxon>Rhodocyclales</taxon>
        <taxon>Zoogloeaceae</taxon>
        <taxon>Pseudothauera</taxon>
    </lineage>
</organism>
<dbReference type="Proteomes" id="UP000307956">
    <property type="component" value="Unassembled WGS sequence"/>
</dbReference>
<evidence type="ECO:0000313" key="1">
    <source>
        <dbReference type="EMBL" id="THF62750.1"/>
    </source>
</evidence>
<sequence>MHDSPDPQQPRHGARIHTLEPYHFANNLPPEVRTRLREIFAHWAEGEKAESLVREIIDGAPDSLGVRIVAYRFYFYRRRSSEAAHWALSCLAWLSERLGLPGDWRAVTADMADFSRWHAFPRLWLQSLTAYAYNQARLGNEAEALAALAKVESLDPEGKLGAARLRQVFSGPRGDAGMVFAKEYENWRFPAQAGTH</sequence>
<proteinExistence type="predicted"/>
<evidence type="ECO:0000313" key="2">
    <source>
        <dbReference type="Proteomes" id="UP000307956"/>
    </source>
</evidence>
<accession>A0A4S4ASE7</accession>
<protein>
    <recommendedName>
        <fullName evidence="3">DUF4034 domain-containing protein</fullName>
    </recommendedName>
</protein>
<reference evidence="1 2" key="1">
    <citation type="submission" date="2019-04" db="EMBL/GenBank/DDBJ databases">
        <title>Azoarcus rhizosphaerae sp. nov. isolated from rhizosphere of Ficus religiosa.</title>
        <authorList>
            <person name="Lin S.-Y."/>
            <person name="Hameed A."/>
            <person name="Hsu Y.-H."/>
            <person name="Young C.-C."/>
        </authorList>
    </citation>
    <scope>NUCLEOTIDE SEQUENCE [LARGE SCALE GENOMIC DNA]</scope>
    <source>
        <strain evidence="1 2">CC-YHH848</strain>
    </source>
</reference>
<dbReference type="RefSeq" id="WP_136384303.1">
    <property type="nucleotide sequence ID" value="NZ_SSOD01000004.1"/>
</dbReference>
<dbReference type="EMBL" id="SSOD01000004">
    <property type="protein sequence ID" value="THF62750.1"/>
    <property type="molecule type" value="Genomic_DNA"/>
</dbReference>
<dbReference type="AlphaFoldDB" id="A0A4S4ASE7"/>
<dbReference type="OrthoDB" id="8563376at2"/>
<keyword evidence="2" id="KW-1185">Reference proteome</keyword>
<gene>
    <name evidence="1" type="ORF">E6O51_07285</name>
</gene>
<comment type="caution">
    <text evidence="1">The sequence shown here is derived from an EMBL/GenBank/DDBJ whole genome shotgun (WGS) entry which is preliminary data.</text>
</comment>
<name>A0A4S4ASE7_9RHOO</name>
<evidence type="ECO:0008006" key="3">
    <source>
        <dbReference type="Google" id="ProtNLM"/>
    </source>
</evidence>